<feature type="transmembrane region" description="Helical" evidence="8">
    <location>
        <begin position="64"/>
        <end position="83"/>
    </location>
</feature>
<gene>
    <name evidence="10" type="primary">xrtE</name>
    <name evidence="10" type="ORF">ACFOM8_18710</name>
</gene>
<keyword evidence="4 8" id="KW-0812">Transmembrane</keyword>
<dbReference type="InterPro" id="IPR026420">
    <property type="entry name" value="Exo_VPEID"/>
</dbReference>
<feature type="transmembrane region" description="Helical" evidence="8">
    <location>
        <begin position="261"/>
        <end position="285"/>
    </location>
</feature>
<dbReference type="Proteomes" id="UP001595539">
    <property type="component" value="Unassembled WGS sequence"/>
</dbReference>
<dbReference type="InterPro" id="IPR014346">
    <property type="entry name" value="Prenyl_protease-related"/>
</dbReference>
<keyword evidence="5 10" id="KW-0378">Hydrolase</keyword>
<keyword evidence="3" id="KW-0645">Protease</keyword>
<feature type="transmembrane region" description="Helical" evidence="8">
    <location>
        <begin position="121"/>
        <end position="147"/>
    </location>
</feature>
<dbReference type="Pfam" id="PF02517">
    <property type="entry name" value="Rce1-like"/>
    <property type="match status" value="1"/>
</dbReference>
<evidence type="ECO:0000256" key="3">
    <source>
        <dbReference type="ARBA" id="ARBA00022670"/>
    </source>
</evidence>
<evidence type="ECO:0000256" key="8">
    <source>
        <dbReference type="SAM" id="Phobius"/>
    </source>
</evidence>
<evidence type="ECO:0000313" key="10">
    <source>
        <dbReference type="EMBL" id="MFC3631467.1"/>
    </source>
</evidence>
<reference evidence="11" key="1">
    <citation type="journal article" date="2019" name="Int. J. Syst. Evol. Microbiol.">
        <title>The Global Catalogue of Microorganisms (GCM) 10K type strain sequencing project: providing services to taxonomists for standard genome sequencing and annotation.</title>
        <authorList>
            <consortium name="The Broad Institute Genomics Platform"/>
            <consortium name="The Broad Institute Genome Sequencing Center for Infectious Disease"/>
            <person name="Wu L."/>
            <person name="Ma J."/>
        </authorList>
    </citation>
    <scope>NUCLEOTIDE SEQUENCE [LARGE SCALE GENOMIC DNA]</scope>
    <source>
        <strain evidence="11">KCTC 42473</strain>
    </source>
</reference>
<dbReference type="InterPro" id="IPR003675">
    <property type="entry name" value="Rce1/LyrA-like_dom"/>
</dbReference>
<dbReference type="NCBIfam" id="TIGR04178">
    <property type="entry name" value="exo_archaeo"/>
    <property type="match status" value="1"/>
</dbReference>
<evidence type="ECO:0000256" key="5">
    <source>
        <dbReference type="ARBA" id="ARBA00022801"/>
    </source>
</evidence>
<protein>
    <submittedName>
        <fullName evidence="10">Exosortase E/protease, VPEID-CTERM system</fullName>
        <ecNumber evidence="10">3.4.22.-</ecNumber>
    </submittedName>
</protein>
<evidence type="ECO:0000256" key="7">
    <source>
        <dbReference type="ARBA" id="ARBA00023136"/>
    </source>
</evidence>
<evidence type="ECO:0000256" key="2">
    <source>
        <dbReference type="ARBA" id="ARBA00022475"/>
    </source>
</evidence>
<evidence type="ECO:0000256" key="1">
    <source>
        <dbReference type="ARBA" id="ARBA00004651"/>
    </source>
</evidence>
<dbReference type="GO" id="GO:0016787">
    <property type="term" value="F:hydrolase activity"/>
    <property type="evidence" value="ECO:0007669"/>
    <property type="project" value="UniProtKB-KW"/>
</dbReference>
<keyword evidence="7 8" id="KW-0472">Membrane</keyword>
<feature type="transmembrane region" description="Helical" evidence="8">
    <location>
        <begin position="297"/>
        <end position="317"/>
    </location>
</feature>
<dbReference type="InterPro" id="IPR019127">
    <property type="entry name" value="Exosortase"/>
</dbReference>
<dbReference type="Pfam" id="PF09721">
    <property type="entry name" value="Exosortase_EpsH"/>
    <property type="match status" value="1"/>
</dbReference>
<name>A0ABV7U8L7_9RHOB</name>
<feature type="transmembrane region" description="Helical" evidence="8">
    <location>
        <begin position="159"/>
        <end position="178"/>
    </location>
</feature>
<keyword evidence="11" id="KW-1185">Reference proteome</keyword>
<organism evidence="10 11">
    <name type="scientific">Paracoccus angustae</name>
    <dbReference type="NCBI Taxonomy" id="1671480"/>
    <lineage>
        <taxon>Bacteria</taxon>
        <taxon>Pseudomonadati</taxon>
        <taxon>Pseudomonadota</taxon>
        <taxon>Alphaproteobacteria</taxon>
        <taxon>Rhodobacterales</taxon>
        <taxon>Paracoccaceae</taxon>
        <taxon>Paracoccus</taxon>
    </lineage>
</organism>
<sequence length="544" mass="56847">MHPAPLLFRRRPVAPPALAALILAALILTVQLLVIGLVFKHGIAFRCLDNWPPSACQTASRSLAALYCMVAAAGLLVLLRPALFRGLLARAGHDARPLGLNLAGFALAMLPVLFMRQGQGAAMLAPAFAAWTGGMALMLAGIGGWLAPRALWGQFARRAGAALPVALAAGACAPALAVRLQPVWQLDTIAGATFGAVRWLVGALGYEVTADPTTRHIGSGDFMISVAPVCSGIEGIALVTIFVTLYLWLFRAELRFPRALLLYPLGIAASAALNVLRIGALLILGIEGQPDLAVGGFHSHAGWVMFTAVALGIIAAARRAAWFNRAPETAAPQPPLVPLRRDPVAARILPFAVFMLTAVIAPAISQNPAMFYPLRVILLAGAVLLVWPALAGIVWRISPLAWAAGAGIGLMWVAVPVPPSDAAPPYGALTGGMAALWFVFRGIGTVILVPLAEELFFRDHLETRLRGAAPDAPAPLWRTAGAVAVSAALFAALHDRWAEAFVAGVVFSLVLRRGGRIADAVAAHAVANLIVFAVAVATGNLAII</sequence>
<evidence type="ECO:0000256" key="4">
    <source>
        <dbReference type="ARBA" id="ARBA00022692"/>
    </source>
</evidence>
<evidence type="ECO:0000259" key="9">
    <source>
        <dbReference type="Pfam" id="PF02517"/>
    </source>
</evidence>
<dbReference type="RefSeq" id="WP_377763755.1">
    <property type="nucleotide sequence ID" value="NZ_JBHRXY010000030.1"/>
</dbReference>
<comment type="caution">
    <text evidence="10">The sequence shown here is derived from an EMBL/GenBank/DDBJ whole genome shotgun (WGS) entry which is preliminary data.</text>
</comment>
<evidence type="ECO:0000256" key="6">
    <source>
        <dbReference type="ARBA" id="ARBA00022989"/>
    </source>
</evidence>
<keyword evidence="6 8" id="KW-1133">Transmembrane helix</keyword>
<evidence type="ECO:0000313" key="11">
    <source>
        <dbReference type="Proteomes" id="UP001595539"/>
    </source>
</evidence>
<dbReference type="NCBIfam" id="TIGR03008">
    <property type="entry name" value="pepcterm_CAAX"/>
    <property type="match status" value="1"/>
</dbReference>
<feature type="transmembrane region" description="Helical" evidence="8">
    <location>
        <begin position="435"/>
        <end position="457"/>
    </location>
</feature>
<dbReference type="InterPro" id="IPR026392">
    <property type="entry name" value="Exo/Archaeosortase_dom"/>
</dbReference>
<feature type="transmembrane region" description="Helical" evidence="8">
    <location>
        <begin position="521"/>
        <end position="543"/>
    </location>
</feature>
<feature type="domain" description="CAAX prenyl protease 2/Lysostaphin resistance protein A-like" evidence="9">
    <location>
        <begin position="437"/>
        <end position="530"/>
    </location>
</feature>
<dbReference type="EMBL" id="JBHRXY010000030">
    <property type="protein sequence ID" value="MFC3631467.1"/>
    <property type="molecule type" value="Genomic_DNA"/>
</dbReference>
<dbReference type="EC" id="3.4.22.-" evidence="10"/>
<feature type="transmembrane region" description="Helical" evidence="8">
    <location>
        <begin position="397"/>
        <end position="415"/>
    </location>
</feature>
<proteinExistence type="predicted"/>
<feature type="transmembrane region" description="Helical" evidence="8">
    <location>
        <begin position="95"/>
        <end position="115"/>
    </location>
</feature>
<comment type="subcellular location">
    <subcellularLocation>
        <location evidence="1">Cell membrane</location>
        <topology evidence="1">Multi-pass membrane protein</topology>
    </subcellularLocation>
</comment>
<dbReference type="NCBIfam" id="TIGR04162">
    <property type="entry name" value="exo_VPEID"/>
    <property type="match status" value="1"/>
</dbReference>
<feature type="transmembrane region" description="Helical" evidence="8">
    <location>
        <begin position="370"/>
        <end position="390"/>
    </location>
</feature>
<accession>A0ABV7U8L7</accession>
<feature type="transmembrane region" description="Helical" evidence="8">
    <location>
        <begin position="344"/>
        <end position="364"/>
    </location>
</feature>
<keyword evidence="2" id="KW-1003">Cell membrane</keyword>
<feature type="transmembrane region" description="Helical" evidence="8">
    <location>
        <begin position="222"/>
        <end position="249"/>
    </location>
</feature>